<accession>A0ABV5T3I2</accession>
<evidence type="ECO:0000313" key="1">
    <source>
        <dbReference type="EMBL" id="MFB9647171.1"/>
    </source>
</evidence>
<dbReference type="InterPro" id="IPR032466">
    <property type="entry name" value="Metal_Hydrolase"/>
</dbReference>
<proteinExistence type="predicted"/>
<dbReference type="Pfam" id="PF19799">
    <property type="entry name" value="DUF6282"/>
    <property type="match status" value="1"/>
</dbReference>
<sequence length="320" mass="34421">MTINALSHLYREDLDADRLHEDEEVDAILQGAVDLHVHPSPSPFPRRIGILDAARDAAEQGFSAIVVKSHHASMQTDVLALHDAGLADVGIHVFSGIALNRTIGGLNPYAVELHLALGAKVVWFPTISSQAHIDFHHVHHNSRFPTTNLGLREHEPISILGEHGELVPEVHDIFDVIKNHDAILNAGHLTADEIDVLVRGAHDAGVSSIVVSHPTFIIGASPERCGEWVGLGAKVEHCLALAVGRAESPLTHEAILPYLEACGPDGTIFSSDLGQANSILPVTGFRRMVRRMLDEGYAASDIRTMVGTNGRQLLGLDAPA</sequence>
<name>A0ABV5T3I2_9MICO</name>
<keyword evidence="2" id="KW-1185">Reference proteome</keyword>
<evidence type="ECO:0000313" key="2">
    <source>
        <dbReference type="Proteomes" id="UP001589611"/>
    </source>
</evidence>
<organism evidence="1 2">
    <name type="scientific">Microbacterium terregens</name>
    <dbReference type="NCBI Taxonomy" id="69363"/>
    <lineage>
        <taxon>Bacteria</taxon>
        <taxon>Bacillati</taxon>
        <taxon>Actinomycetota</taxon>
        <taxon>Actinomycetes</taxon>
        <taxon>Micrococcales</taxon>
        <taxon>Microbacteriaceae</taxon>
        <taxon>Microbacterium</taxon>
    </lineage>
</organism>
<dbReference type="SUPFAM" id="SSF51556">
    <property type="entry name" value="Metallo-dependent hydrolases"/>
    <property type="match status" value="1"/>
</dbReference>
<reference evidence="1 2" key="1">
    <citation type="submission" date="2024-09" db="EMBL/GenBank/DDBJ databases">
        <authorList>
            <person name="Sun Q."/>
            <person name="Mori K."/>
        </authorList>
    </citation>
    <scope>NUCLEOTIDE SEQUENCE [LARGE SCALE GENOMIC DNA]</scope>
    <source>
        <strain evidence="1 2">JCM 1342</strain>
    </source>
</reference>
<protein>
    <submittedName>
        <fullName evidence="1">DUF6282 family protein</fullName>
    </submittedName>
</protein>
<comment type="caution">
    <text evidence="1">The sequence shown here is derived from an EMBL/GenBank/DDBJ whole genome shotgun (WGS) entry which is preliminary data.</text>
</comment>
<dbReference type="RefSeq" id="WP_344715594.1">
    <property type="nucleotide sequence ID" value="NZ_BAAAWH010000001.1"/>
</dbReference>
<dbReference type="EMBL" id="JBHMBE010000007">
    <property type="protein sequence ID" value="MFB9647171.1"/>
    <property type="molecule type" value="Genomic_DNA"/>
</dbReference>
<dbReference type="Proteomes" id="UP001589611">
    <property type="component" value="Unassembled WGS sequence"/>
</dbReference>
<gene>
    <name evidence="1" type="ORF">ACFFPJ_15345</name>
</gene>
<dbReference type="InterPro" id="IPR046249">
    <property type="entry name" value="DUF6282"/>
</dbReference>